<dbReference type="Gene3D" id="3.30.70.270">
    <property type="match status" value="1"/>
</dbReference>
<gene>
    <name evidence="3" type="ORF">DQ403_07220</name>
    <name evidence="2" type="ORF">KQ248_03820</name>
</gene>
<evidence type="ECO:0000259" key="1">
    <source>
        <dbReference type="PROSITE" id="PS50883"/>
    </source>
</evidence>
<dbReference type="Gene3D" id="3.20.20.450">
    <property type="entry name" value="EAL domain"/>
    <property type="match status" value="1"/>
</dbReference>
<dbReference type="Pfam" id="PF00563">
    <property type="entry name" value="EAL"/>
    <property type="match status" value="1"/>
</dbReference>
<evidence type="ECO:0000313" key="3">
    <source>
        <dbReference type="EMBL" id="RBA60484.1"/>
    </source>
</evidence>
<dbReference type="GO" id="GO:0071111">
    <property type="term" value="F:cyclic-guanylate-specific phosphodiesterase activity"/>
    <property type="evidence" value="ECO:0007669"/>
    <property type="project" value="InterPro"/>
</dbReference>
<dbReference type="CDD" id="cd01948">
    <property type="entry name" value="EAL"/>
    <property type="match status" value="1"/>
</dbReference>
<dbReference type="InterPro" id="IPR050706">
    <property type="entry name" value="Cyclic-di-GMP_PDE-like"/>
</dbReference>
<dbReference type="AlphaFoldDB" id="A0A365PXD5"/>
<dbReference type="EMBL" id="CP076683">
    <property type="protein sequence ID" value="QWV17835.1"/>
    <property type="molecule type" value="Genomic_DNA"/>
</dbReference>
<accession>A0A365PXD5</accession>
<evidence type="ECO:0000313" key="5">
    <source>
        <dbReference type="Proteomes" id="UP000683436"/>
    </source>
</evidence>
<dbReference type="SUPFAM" id="SSF55073">
    <property type="entry name" value="Nucleotide cyclase"/>
    <property type="match status" value="1"/>
</dbReference>
<dbReference type="RefSeq" id="WP_128119788.1">
    <property type="nucleotide sequence ID" value="NZ_CP076683.1"/>
</dbReference>
<dbReference type="SUPFAM" id="SSF55781">
    <property type="entry name" value="GAF domain-like"/>
    <property type="match status" value="1"/>
</dbReference>
<proteinExistence type="predicted"/>
<dbReference type="InterPro" id="IPR000160">
    <property type="entry name" value="GGDEF_dom"/>
</dbReference>
<dbReference type="SMART" id="SM00052">
    <property type="entry name" value="EAL"/>
    <property type="match status" value="1"/>
</dbReference>
<dbReference type="Gene3D" id="3.30.450.40">
    <property type="match status" value="1"/>
</dbReference>
<protein>
    <submittedName>
        <fullName evidence="3">Sensor domain-containing phosphodiesterase</fullName>
    </submittedName>
</protein>
<keyword evidence="5" id="KW-1185">Reference proteome</keyword>
<dbReference type="InterPro" id="IPR043128">
    <property type="entry name" value="Rev_trsase/Diguanyl_cyclase"/>
</dbReference>
<dbReference type="InterPro" id="IPR035919">
    <property type="entry name" value="EAL_sf"/>
</dbReference>
<evidence type="ECO:0000313" key="4">
    <source>
        <dbReference type="Proteomes" id="UP000252554"/>
    </source>
</evidence>
<reference evidence="2 5" key="2">
    <citation type="submission" date="2021-06" db="EMBL/GenBank/DDBJ databases">
        <title>Microbial metabolic specificity influences pelagic lipid remineralization.</title>
        <authorList>
            <person name="Behrendt L."/>
            <person name="Hunter J.E."/>
            <person name="Alcolombri U."/>
            <person name="Smriga S."/>
            <person name="Mincer T."/>
            <person name="Lowenstein D.P."/>
            <person name="Peaudecerf F.J."/>
            <person name="Fernandez V.I."/>
            <person name="Fredricks H."/>
            <person name="Almblad H."/>
            <person name="Harrison J.J."/>
            <person name="Stocker R."/>
            <person name="Van Mooy B.A.S."/>
        </authorList>
    </citation>
    <scope>NUCLEOTIDE SEQUENCE [LARGE SCALE GENOMIC DNA]</scope>
    <source>
        <strain evidence="2 5">A252</strain>
    </source>
</reference>
<evidence type="ECO:0000313" key="2">
    <source>
        <dbReference type="EMBL" id="QWV17835.1"/>
    </source>
</evidence>
<organism evidence="3 4">
    <name type="scientific">Stutzerimonas zhaodongensis</name>
    <dbReference type="NCBI Taxonomy" id="1176257"/>
    <lineage>
        <taxon>Bacteria</taxon>
        <taxon>Pseudomonadati</taxon>
        <taxon>Pseudomonadota</taxon>
        <taxon>Gammaproteobacteria</taxon>
        <taxon>Pseudomonadales</taxon>
        <taxon>Pseudomonadaceae</taxon>
        <taxon>Stutzerimonas</taxon>
    </lineage>
</organism>
<dbReference type="PANTHER" id="PTHR33121">
    <property type="entry name" value="CYCLIC DI-GMP PHOSPHODIESTERASE PDEF"/>
    <property type="match status" value="1"/>
</dbReference>
<dbReference type="SUPFAM" id="SSF141868">
    <property type="entry name" value="EAL domain-like"/>
    <property type="match status" value="1"/>
</dbReference>
<dbReference type="Pfam" id="PF00990">
    <property type="entry name" value="GGDEF"/>
    <property type="match status" value="1"/>
</dbReference>
<sequence length="597" mass="66059">MAGAPTPINEAQRQLQVTQLCRLDTAPDEVFEHIVAMVAEYFKAPIALISIVDEQRQWFTARVGLLAQETPRQDSFCAYAILANEPLQVLDATQDVRFQNNPLVTGEPGIRFYAGMPLITPEGLGLGSLCIIDTQPRRAMTPQELSMLGHFAKLTMARILTLRNTNFIDASTGLYNRSRLEDDVARAAASSDQSNVLVVADVIGPMLLNDIIKVLGHSFAQALMLRMKQTLQAQLPDRCGLYCISPSRFAFLIPDGPQQELIQLYDRIIAAFDAPVQCNSIPIKTQIGLGVLPLHSGVLEQDWLRLAITSADDARDRGIGWSPYESRLDAVQQRAFTLLSGLAEALHSDGQLRLVYQPRISLVDGHCTAVEALLRWDHPTLGAIGPAEFIPLAEKTALIRELSLWVAEKAVMQAATWQRQGGRFKVAINVSASDLDSPAFVDRIIELLNDQRVDPRSLEVEFTESALMRNPGEVSRQLLRLRSLGVEVAIDDFGTGYSNWTYLRDLPASTVKLDQSFIRNLGDDEKDCRLVRTIIDLAKRLELRVVAEGIETQAVFDLVAQWGCEEGQGYYIARPMVPELLLGWADENTQATQGSAG</sequence>
<dbReference type="InterPro" id="IPR029016">
    <property type="entry name" value="GAF-like_dom_sf"/>
</dbReference>
<name>A0A365PXD5_9GAMM</name>
<reference evidence="3 4" key="1">
    <citation type="submission" date="2018-06" db="EMBL/GenBank/DDBJ databases">
        <title>Whole genome sequencing of four bacterial strains from South Shetland trench revealing bio-synthetic gene clusters.</title>
        <authorList>
            <person name="Abdel-Mageed W.M."/>
            <person name="Lehri B."/>
            <person name="Jarmusch S.A."/>
            <person name="Miranda K."/>
            <person name="Goodfellow M."/>
            <person name="Jaspars M."/>
            <person name="Karlyshev A.V."/>
        </authorList>
    </citation>
    <scope>NUCLEOTIDE SEQUENCE [LARGE SCALE GENOMIC DNA]</scope>
    <source>
        <strain evidence="3 4">SST2</strain>
    </source>
</reference>
<dbReference type="PROSITE" id="PS50883">
    <property type="entry name" value="EAL"/>
    <property type="match status" value="1"/>
</dbReference>
<dbReference type="Pfam" id="PF01590">
    <property type="entry name" value="GAF"/>
    <property type="match status" value="1"/>
</dbReference>
<dbReference type="SMART" id="SM00065">
    <property type="entry name" value="GAF"/>
    <property type="match status" value="1"/>
</dbReference>
<dbReference type="SMART" id="SM00267">
    <property type="entry name" value="GGDEF"/>
    <property type="match status" value="1"/>
</dbReference>
<dbReference type="InterPro" id="IPR003018">
    <property type="entry name" value="GAF"/>
</dbReference>
<feature type="domain" description="EAL" evidence="1">
    <location>
        <begin position="335"/>
        <end position="589"/>
    </location>
</feature>
<dbReference type="InterPro" id="IPR029787">
    <property type="entry name" value="Nucleotide_cyclase"/>
</dbReference>
<dbReference type="PANTHER" id="PTHR33121:SF19">
    <property type="entry name" value="CYCLIC DI-GMP PHOSPHODIESTERASE PA2567"/>
    <property type="match status" value="1"/>
</dbReference>
<dbReference type="Proteomes" id="UP000252554">
    <property type="component" value="Unassembled WGS sequence"/>
</dbReference>
<dbReference type="EMBL" id="QNTV01000003">
    <property type="protein sequence ID" value="RBA60484.1"/>
    <property type="molecule type" value="Genomic_DNA"/>
</dbReference>
<dbReference type="InterPro" id="IPR001633">
    <property type="entry name" value="EAL_dom"/>
</dbReference>
<dbReference type="Proteomes" id="UP000683436">
    <property type="component" value="Chromosome"/>
</dbReference>